<keyword evidence="6" id="KW-1278">Translocase</keyword>
<dbReference type="SUPFAM" id="SSF52540">
    <property type="entry name" value="P-loop containing nucleoside triphosphate hydrolases"/>
    <property type="match status" value="1"/>
</dbReference>
<dbReference type="PROSITE" id="PS00211">
    <property type="entry name" value="ABC_TRANSPORTER_1"/>
    <property type="match status" value="1"/>
</dbReference>
<dbReference type="GO" id="GO:0043215">
    <property type="term" value="P:daunorubicin transport"/>
    <property type="evidence" value="ECO:0007669"/>
    <property type="project" value="InterPro"/>
</dbReference>
<dbReference type="SMART" id="SM00382">
    <property type="entry name" value="AAA"/>
    <property type="match status" value="1"/>
</dbReference>
<dbReference type="GO" id="GO:1900753">
    <property type="term" value="P:doxorubicin transport"/>
    <property type="evidence" value="ECO:0007669"/>
    <property type="project" value="InterPro"/>
</dbReference>
<dbReference type="PROSITE" id="PS50893">
    <property type="entry name" value="ABC_TRANSPORTER_2"/>
    <property type="match status" value="1"/>
</dbReference>
<dbReference type="FunFam" id="3.40.50.300:FF:000589">
    <property type="entry name" value="ABC transporter, ATP-binding subunit"/>
    <property type="match status" value="1"/>
</dbReference>
<dbReference type="PANTHER" id="PTHR42711">
    <property type="entry name" value="ABC TRANSPORTER ATP-BINDING PROTEIN"/>
    <property type="match status" value="1"/>
</dbReference>
<evidence type="ECO:0000256" key="6">
    <source>
        <dbReference type="ARBA" id="ARBA00022967"/>
    </source>
</evidence>
<evidence type="ECO:0000256" key="4">
    <source>
        <dbReference type="ARBA" id="ARBA00022741"/>
    </source>
</evidence>
<dbReference type="GO" id="GO:0005886">
    <property type="term" value="C:plasma membrane"/>
    <property type="evidence" value="ECO:0007669"/>
    <property type="project" value="UniProtKB-SubCell"/>
</dbReference>
<dbReference type="InterPro" id="IPR017871">
    <property type="entry name" value="ABC_transporter-like_CS"/>
</dbReference>
<dbReference type="InterPro" id="IPR003593">
    <property type="entry name" value="AAA+_ATPase"/>
</dbReference>
<evidence type="ECO:0000313" key="10">
    <source>
        <dbReference type="EMBL" id="AYJ35651.1"/>
    </source>
</evidence>
<dbReference type="GO" id="GO:0016887">
    <property type="term" value="F:ATP hydrolysis activity"/>
    <property type="evidence" value="ECO:0007669"/>
    <property type="project" value="InterPro"/>
</dbReference>
<accession>A0AAN1Q1L1</accession>
<proteinExistence type="inferred from homology"/>
<reference evidence="10 11" key="1">
    <citation type="submission" date="2018-10" db="EMBL/GenBank/DDBJ databases">
        <title>Genome sequencing of Lactobacillus species.</title>
        <authorList>
            <person name="Baek C."/>
            <person name="Yi H."/>
        </authorList>
    </citation>
    <scope>NUCLEOTIDE SEQUENCE [LARGE SCALE GENOMIC DNA]</scope>
    <source>
        <strain evidence="10 11">DSM 16365</strain>
    </source>
</reference>
<dbReference type="NCBIfam" id="TIGR01188">
    <property type="entry name" value="drrA"/>
    <property type="match status" value="1"/>
</dbReference>
<dbReference type="Pfam" id="PF00005">
    <property type="entry name" value="ABC_tran"/>
    <property type="match status" value="1"/>
</dbReference>
<evidence type="ECO:0000256" key="5">
    <source>
        <dbReference type="ARBA" id="ARBA00022840"/>
    </source>
</evidence>
<evidence type="ECO:0000256" key="8">
    <source>
        <dbReference type="ARBA" id="ARBA00049985"/>
    </source>
</evidence>
<evidence type="ECO:0000256" key="2">
    <source>
        <dbReference type="ARBA" id="ARBA00022448"/>
    </source>
</evidence>
<evidence type="ECO:0000256" key="1">
    <source>
        <dbReference type="ARBA" id="ARBA00004413"/>
    </source>
</evidence>
<comment type="subcellular location">
    <subcellularLocation>
        <location evidence="1">Cell membrane</location>
        <topology evidence="1">Peripheral membrane protein</topology>
        <orientation evidence="1">Cytoplasmic side</orientation>
    </subcellularLocation>
</comment>
<dbReference type="AlphaFoldDB" id="A0AAN1Q1L1"/>
<sequence length="313" mass="34019">MNEEMMIQMTHVQKRFGTKVAVRDLSLQVQRGEIFGLLGPNGAGKTTTIRMMTTLLRQDAGTILVNGFDSLSQARRVRQQFGLTGQTASIDQDLSARENLQIFGRLNGLSRRAAKNRAIELLTAFDLTQSADHVLATFSGGMRRRLDLAVSLIGKPTILFLDEPTTGLDPRTRAQMWQAIRQLVADGSTVVLTTQYLEEADQLADHIALIDHGQLVASGTPAALKQTVGGQELELKVSATTAVAPAKDILQAMLGQNVRVAERTLTVPLDTTSLTPVTEILTRLQAAQITVSNFAMHAPSLDDVFFKLTVGTN</sequence>
<dbReference type="RefSeq" id="WP_057717133.1">
    <property type="nucleotide sequence ID" value="NZ_BJZD01000005.1"/>
</dbReference>
<comment type="similarity">
    <text evidence="8">Belongs to the ABC transporter superfamily. Drug exporter-1 (DrugE1) (TC 3.A.1.105) family.</text>
</comment>
<keyword evidence="2" id="KW-0813">Transport</keyword>
<evidence type="ECO:0000256" key="3">
    <source>
        <dbReference type="ARBA" id="ARBA00022475"/>
    </source>
</evidence>
<dbReference type="Proteomes" id="UP000281644">
    <property type="component" value="Chromosome"/>
</dbReference>
<dbReference type="KEGG" id="larg:LPA65_07645"/>
<keyword evidence="5 10" id="KW-0067">ATP-binding</keyword>
<dbReference type="PANTHER" id="PTHR42711:SF19">
    <property type="entry name" value="DOXORUBICIN RESISTANCE ATP-BINDING PROTEIN DRRA"/>
    <property type="match status" value="1"/>
</dbReference>
<evidence type="ECO:0000256" key="7">
    <source>
        <dbReference type="ARBA" id="ARBA00023136"/>
    </source>
</evidence>
<keyword evidence="4" id="KW-0547">Nucleotide-binding</keyword>
<dbReference type="EMBL" id="CP032751">
    <property type="protein sequence ID" value="AYJ35651.1"/>
    <property type="molecule type" value="Genomic_DNA"/>
</dbReference>
<dbReference type="GO" id="GO:0005524">
    <property type="term" value="F:ATP binding"/>
    <property type="evidence" value="ECO:0007669"/>
    <property type="project" value="UniProtKB-KW"/>
</dbReference>
<name>A0AAN1Q1L1_9LACO</name>
<keyword evidence="7" id="KW-0472">Membrane</keyword>
<dbReference type="GeneID" id="89669231"/>
<dbReference type="InterPro" id="IPR003439">
    <property type="entry name" value="ABC_transporter-like_ATP-bd"/>
</dbReference>
<organism evidence="10 11">
    <name type="scientific">Lactiplantibacillus argentoratensis</name>
    <dbReference type="NCBI Taxonomy" id="271881"/>
    <lineage>
        <taxon>Bacteria</taxon>
        <taxon>Bacillati</taxon>
        <taxon>Bacillota</taxon>
        <taxon>Bacilli</taxon>
        <taxon>Lactobacillales</taxon>
        <taxon>Lactobacillaceae</taxon>
        <taxon>Lactiplantibacillus</taxon>
    </lineage>
</organism>
<dbReference type="InterPro" id="IPR050763">
    <property type="entry name" value="ABC_transporter_ATP-binding"/>
</dbReference>
<dbReference type="InterPro" id="IPR005894">
    <property type="entry name" value="DrrA"/>
</dbReference>
<keyword evidence="3" id="KW-1003">Cell membrane</keyword>
<dbReference type="InterPro" id="IPR027417">
    <property type="entry name" value="P-loop_NTPase"/>
</dbReference>
<gene>
    <name evidence="10" type="ORF">LPA65_07645</name>
</gene>
<dbReference type="Gene3D" id="3.40.50.300">
    <property type="entry name" value="P-loop containing nucleotide triphosphate hydrolases"/>
    <property type="match status" value="1"/>
</dbReference>
<feature type="domain" description="ABC transporter" evidence="9">
    <location>
        <begin position="7"/>
        <end position="237"/>
    </location>
</feature>
<evidence type="ECO:0000259" key="9">
    <source>
        <dbReference type="PROSITE" id="PS50893"/>
    </source>
</evidence>
<evidence type="ECO:0000313" key="11">
    <source>
        <dbReference type="Proteomes" id="UP000281644"/>
    </source>
</evidence>
<protein>
    <submittedName>
        <fullName evidence="10">ATP-binding cassette domain-containing protein</fullName>
    </submittedName>
</protein>